<reference evidence="2" key="1">
    <citation type="journal article" date="2022" name="Mol. Ecol. Resour.">
        <title>The genomes of chicory, endive, great burdock and yacon provide insights into Asteraceae palaeo-polyploidization history and plant inulin production.</title>
        <authorList>
            <person name="Fan W."/>
            <person name="Wang S."/>
            <person name="Wang H."/>
            <person name="Wang A."/>
            <person name="Jiang F."/>
            <person name="Liu H."/>
            <person name="Zhao H."/>
            <person name="Xu D."/>
            <person name="Zhang Y."/>
        </authorList>
    </citation>
    <scope>NUCLEOTIDE SEQUENCE [LARGE SCALE GENOMIC DNA]</scope>
    <source>
        <strain evidence="2">cv. Yunnan</strain>
    </source>
</reference>
<accession>A0ACB9AQ75</accession>
<gene>
    <name evidence="1" type="ORF">L1987_70537</name>
</gene>
<evidence type="ECO:0000313" key="2">
    <source>
        <dbReference type="Proteomes" id="UP001056120"/>
    </source>
</evidence>
<dbReference type="EMBL" id="CM042041">
    <property type="protein sequence ID" value="KAI3711988.1"/>
    <property type="molecule type" value="Genomic_DNA"/>
</dbReference>
<name>A0ACB9AQ75_9ASTR</name>
<proteinExistence type="predicted"/>
<comment type="caution">
    <text evidence="1">The sequence shown here is derived from an EMBL/GenBank/DDBJ whole genome shotgun (WGS) entry which is preliminary data.</text>
</comment>
<keyword evidence="2" id="KW-1185">Reference proteome</keyword>
<reference evidence="1 2" key="2">
    <citation type="journal article" date="2022" name="Mol. Ecol. Resour.">
        <title>The genomes of chicory, endive, great burdock and yacon provide insights into Asteraceae paleo-polyploidization history and plant inulin production.</title>
        <authorList>
            <person name="Fan W."/>
            <person name="Wang S."/>
            <person name="Wang H."/>
            <person name="Wang A."/>
            <person name="Jiang F."/>
            <person name="Liu H."/>
            <person name="Zhao H."/>
            <person name="Xu D."/>
            <person name="Zhang Y."/>
        </authorList>
    </citation>
    <scope>NUCLEOTIDE SEQUENCE [LARGE SCALE GENOMIC DNA]</scope>
    <source>
        <strain evidence="2">cv. Yunnan</strain>
        <tissue evidence="1">Leaves</tissue>
    </source>
</reference>
<protein>
    <submittedName>
        <fullName evidence="1">Uncharacterized protein</fullName>
    </submittedName>
</protein>
<organism evidence="1 2">
    <name type="scientific">Smallanthus sonchifolius</name>
    <dbReference type="NCBI Taxonomy" id="185202"/>
    <lineage>
        <taxon>Eukaryota</taxon>
        <taxon>Viridiplantae</taxon>
        <taxon>Streptophyta</taxon>
        <taxon>Embryophyta</taxon>
        <taxon>Tracheophyta</taxon>
        <taxon>Spermatophyta</taxon>
        <taxon>Magnoliopsida</taxon>
        <taxon>eudicotyledons</taxon>
        <taxon>Gunneridae</taxon>
        <taxon>Pentapetalae</taxon>
        <taxon>asterids</taxon>
        <taxon>campanulids</taxon>
        <taxon>Asterales</taxon>
        <taxon>Asteraceae</taxon>
        <taxon>Asteroideae</taxon>
        <taxon>Heliantheae alliance</taxon>
        <taxon>Millerieae</taxon>
        <taxon>Smallanthus</taxon>
    </lineage>
</organism>
<dbReference type="Proteomes" id="UP001056120">
    <property type="component" value="Linkage Group LG24"/>
</dbReference>
<sequence>MCIKFTLFPSQETIHLHNAQTVHHRVLGLKLFLLLLGVVVNRCRFQHAYFKHGKTICGPEEPEDFINKASFLVNNSQHEVLNL</sequence>
<evidence type="ECO:0000313" key="1">
    <source>
        <dbReference type="EMBL" id="KAI3711988.1"/>
    </source>
</evidence>